<keyword evidence="2" id="KW-0479">Metal-binding</keyword>
<dbReference type="EMBL" id="JBITGY010000005">
    <property type="protein sequence ID" value="MFI6499724.1"/>
    <property type="molecule type" value="Genomic_DNA"/>
</dbReference>
<dbReference type="Proteomes" id="UP001612741">
    <property type="component" value="Unassembled WGS sequence"/>
</dbReference>
<evidence type="ECO:0000256" key="1">
    <source>
        <dbReference type="ARBA" id="ARBA00001954"/>
    </source>
</evidence>
<dbReference type="PANTHER" id="PTHR13096">
    <property type="entry name" value="MINA53 MYC INDUCED NUCLEAR ANTIGEN"/>
    <property type="match status" value="1"/>
</dbReference>
<comment type="caution">
    <text evidence="5">The sequence shown here is derived from an EMBL/GenBank/DDBJ whole genome shotgun (WGS) entry which is preliminary data.</text>
</comment>
<gene>
    <name evidence="5" type="ORF">ACIBG2_20210</name>
</gene>
<dbReference type="PROSITE" id="PS51184">
    <property type="entry name" value="JMJC"/>
    <property type="match status" value="1"/>
</dbReference>
<keyword evidence="6" id="KW-1185">Reference proteome</keyword>
<evidence type="ECO:0000259" key="4">
    <source>
        <dbReference type="PROSITE" id="PS51184"/>
    </source>
</evidence>
<sequence>MEMDVFGRCVEDPEAFLRRNWAHAPVVQRPVDPPTDLLTPAEFERILGSGLLRVPYLDLVTQHGSVDPARYCPPRIVLHRPEHGYADADAVRRLIRDEHVTVLLRNLEQWHAPVGAFCAQLGRRLGRQVEAFSFVTPPGTQGRPIHRDDADVFVVQIAGVKRWQVHDGPADGHWEPGLVPEPGPVRMDATLEPGQVLYVPRGHAHQATAAGRHPSVHLSLTVRDSGAAHLFATLHALLADDLVLPARPITPHDLLPTADHLLRHYRQRLEDLTGRRLIAATRTAMRAPAPQP</sequence>
<evidence type="ECO:0000313" key="5">
    <source>
        <dbReference type="EMBL" id="MFI6499724.1"/>
    </source>
</evidence>
<reference evidence="5 6" key="1">
    <citation type="submission" date="2024-10" db="EMBL/GenBank/DDBJ databases">
        <title>The Natural Products Discovery Center: Release of the First 8490 Sequenced Strains for Exploring Actinobacteria Biosynthetic Diversity.</title>
        <authorList>
            <person name="Kalkreuter E."/>
            <person name="Kautsar S.A."/>
            <person name="Yang D."/>
            <person name="Bader C.D."/>
            <person name="Teijaro C.N."/>
            <person name="Fluegel L."/>
            <person name="Davis C.M."/>
            <person name="Simpson J.R."/>
            <person name="Lauterbach L."/>
            <person name="Steele A.D."/>
            <person name="Gui C."/>
            <person name="Meng S."/>
            <person name="Li G."/>
            <person name="Viehrig K."/>
            <person name="Ye F."/>
            <person name="Su P."/>
            <person name="Kiefer A.F."/>
            <person name="Nichols A."/>
            <person name="Cepeda A.J."/>
            <person name="Yan W."/>
            <person name="Fan B."/>
            <person name="Jiang Y."/>
            <person name="Adhikari A."/>
            <person name="Zheng C.-J."/>
            <person name="Schuster L."/>
            <person name="Cowan T.M."/>
            <person name="Smanski M.J."/>
            <person name="Chevrette M.G."/>
            <person name="De Carvalho L.P.S."/>
            <person name="Shen B."/>
        </authorList>
    </citation>
    <scope>NUCLEOTIDE SEQUENCE [LARGE SCALE GENOMIC DNA]</scope>
    <source>
        <strain evidence="5 6">NPDC050545</strain>
    </source>
</reference>
<dbReference type="InterPro" id="IPR003347">
    <property type="entry name" value="JmjC_dom"/>
</dbReference>
<keyword evidence="3" id="KW-0408">Iron</keyword>
<dbReference type="RefSeq" id="WP_397083211.1">
    <property type="nucleotide sequence ID" value="NZ_JBITGY010000005.1"/>
</dbReference>
<name>A0ABW7YWR0_9ACTN</name>
<proteinExistence type="predicted"/>
<organism evidence="5 6">
    <name type="scientific">Nonomuraea typhae</name>
    <dbReference type="NCBI Taxonomy" id="2603600"/>
    <lineage>
        <taxon>Bacteria</taxon>
        <taxon>Bacillati</taxon>
        <taxon>Actinomycetota</taxon>
        <taxon>Actinomycetes</taxon>
        <taxon>Streptosporangiales</taxon>
        <taxon>Streptosporangiaceae</taxon>
        <taxon>Nonomuraea</taxon>
    </lineage>
</organism>
<feature type="domain" description="JmjC" evidence="4">
    <location>
        <begin position="100"/>
        <end position="239"/>
    </location>
</feature>
<dbReference type="PANTHER" id="PTHR13096:SF8">
    <property type="entry name" value="RIBOSOMAL OXYGENASE 1"/>
    <property type="match status" value="1"/>
</dbReference>
<protein>
    <submittedName>
        <fullName evidence="5">JmjC domain-containing protein</fullName>
    </submittedName>
</protein>
<evidence type="ECO:0000256" key="2">
    <source>
        <dbReference type="ARBA" id="ARBA00022723"/>
    </source>
</evidence>
<dbReference type="Pfam" id="PF08007">
    <property type="entry name" value="JmjC_2"/>
    <property type="match status" value="1"/>
</dbReference>
<evidence type="ECO:0000256" key="3">
    <source>
        <dbReference type="ARBA" id="ARBA00023004"/>
    </source>
</evidence>
<comment type="cofactor">
    <cofactor evidence="1">
        <name>Fe(2+)</name>
        <dbReference type="ChEBI" id="CHEBI:29033"/>
    </cofactor>
</comment>
<accession>A0ABW7YWR0</accession>
<dbReference type="SUPFAM" id="SSF51197">
    <property type="entry name" value="Clavaminate synthase-like"/>
    <property type="match status" value="1"/>
</dbReference>
<dbReference type="InterPro" id="IPR039994">
    <property type="entry name" value="NO66-like"/>
</dbReference>
<dbReference type="Gene3D" id="2.60.120.650">
    <property type="entry name" value="Cupin"/>
    <property type="match status" value="1"/>
</dbReference>
<evidence type="ECO:0000313" key="6">
    <source>
        <dbReference type="Proteomes" id="UP001612741"/>
    </source>
</evidence>